<keyword evidence="1" id="KW-1133">Transmembrane helix</keyword>
<feature type="transmembrane region" description="Helical" evidence="1">
    <location>
        <begin position="342"/>
        <end position="362"/>
    </location>
</feature>
<evidence type="ECO:0000313" key="2">
    <source>
        <dbReference type="EMBL" id="PQV64463.1"/>
    </source>
</evidence>
<accession>A0A2S8SUI3</accession>
<dbReference type="Proteomes" id="UP000237684">
    <property type="component" value="Unassembled WGS sequence"/>
</dbReference>
<protein>
    <recommendedName>
        <fullName evidence="4">4-amino-4-deoxy-L-arabinose transferase</fullName>
    </recommendedName>
</protein>
<name>A0A2S8SUI3_9BACT</name>
<feature type="transmembrane region" description="Helical" evidence="1">
    <location>
        <begin position="374"/>
        <end position="394"/>
    </location>
</feature>
<keyword evidence="1" id="KW-0812">Transmembrane</keyword>
<evidence type="ECO:0008006" key="4">
    <source>
        <dbReference type="Google" id="ProtNLM"/>
    </source>
</evidence>
<feature type="transmembrane region" description="Helical" evidence="1">
    <location>
        <begin position="290"/>
        <end position="307"/>
    </location>
</feature>
<keyword evidence="3" id="KW-1185">Reference proteome</keyword>
<proteinExistence type="predicted"/>
<gene>
    <name evidence="2" type="ORF">B1R32_105145</name>
</gene>
<dbReference type="AlphaFoldDB" id="A0A2S8SUI3"/>
<feature type="transmembrane region" description="Helical" evidence="1">
    <location>
        <begin position="143"/>
        <end position="162"/>
    </location>
</feature>
<feature type="transmembrane region" description="Helical" evidence="1">
    <location>
        <begin position="31"/>
        <end position="50"/>
    </location>
</feature>
<dbReference type="EMBL" id="NIGF01000005">
    <property type="protein sequence ID" value="PQV64463.1"/>
    <property type="molecule type" value="Genomic_DNA"/>
</dbReference>
<evidence type="ECO:0000313" key="3">
    <source>
        <dbReference type="Proteomes" id="UP000237684"/>
    </source>
</evidence>
<feature type="transmembrane region" description="Helical" evidence="1">
    <location>
        <begin position="71"/>
        <end position="90"/>
    </location>
</feature>
<comment type="caution">
    <text evidence="2">The sequence shown here is derived from an EMBL/GenBank/DDBJ whole genome shotgun (WGS) entry which is preliminary data.</text>
</comment>
<feature type="transmembrane region" description="Helical" evidence="1">
    <location>
        <begin position="198"/>
        <end position="224"/>
    </location>
</feature>
<evidence type="ECO:0000256" key="1">
    <source>
        <dbReference type="SAM" id="Phobius"/>
    </source>
</evidence>
<keyword evidence="1" id="KW-0472">Membrane</keyword>
<dbReference type="OrthoDB" id="9786218at2"/>
<reference evidence="2 3" key="1">
    <citation type="journal article" date="2018" name="Syst. Appl. Microbiol.">
        <title>Abditibacterium utsteinense sp. nov., the first cultivated member of candidate phylum FBP, isolated from ice-free Antarctic soil samples.</title>
        <authorList>
            <person name="Tahon G."/>
            <person name="Tytgat B."/>
            <person name="Lebbe L."/>
            <person name="Carlier A."/>
            <person name="Willems A."/>
        </authorList>
    </citation>
    <scope>NUCLEOTIDE SEQUENCE [LARGE SCALE GENOMIC DNA]</scope>
    <source>
        <strain evidence="2 3">LMG 29911</strain>
    </source>
</reference>
<dbReference type="RefSeq" id="WP_105483248.1">
    <property type="nucleotide sequence ID" value="NZ_NIGF01000005.1"/>
</dbReference>
<organism evidence="2 3">
    <name type="scientific">Abditibacterium utsteinense</name>
    <dbReference type="NCBI Taxonomy" id="1960156"/>
    <lineage>
        <taxon>Bacteria</taxon>
        <taxon>Pseudomonadati</taxon>
        <taxon>Abditibacteriota</taxon>
        <taxon>Abditibacteriia</taxon>
        <taxon>Abditibacteriales</taxon>
        <taxon>Abditibacteriaceae</taxon>
        <taxon>Abditibacterium</taxon>
    </lineage>
</organism>
<feature type="transmembrane region" description="Helical" evidence="1">
    <location>
        <begin position="168"/>
        <end position="186"/>
    </location>
</feature>
<dbReference type="InParanoid" id="A0A2S8SUI3"/>
<feature type="transmembrane region" description="Helical" evidence="1">
    <location>
        <begin position="110"/>
        <end position="131"/>
    </location>
</feature>
<sequence>MIASTLQNAAPLPAAPPDSILPPLWGRMETLWLAMAPLCALLYTLCLPLAPNDLWYHVRAGELMSRGAIPTQNLMSSAVPLGASYFYQSWLAELILFWTLRLGGLSALALLRSFFVAGALLLVTASTFRFLLRRSRPPSRLVAARFTAFSAIIGLAMASNNVDLRPQVFSLFFFGAWTFLILEFRAASNPRTRTRHGVFLVILTLVWANTHGAFVVSLLGLFALSLGDFLWRHERFKACLIVALASSVAALANPRGAALYAYVAGLSRDEVSQKFVQEWKSPGFDDWHSLLFWLAALGIFAAFFVAFRSQKIKRSSEPNPNLTLIVPTALFLAMAARDQRSIVWFALWFVPVFAALFCDFAPDGSKTAPPVPRAAQIINALLLLCLALGPLALFPQFKANWPWPREFSHRFAPTPSFFVADPPLLLENTTPVAAAQFLMKNPPRGRLFTDMVCGSYLTYVGRGQIRPLCDPRIELFPVTFWEDYLKLSAGPPNATAQLEKRGFSDVLLDSQNMPALVRRFRQSPQWKVVAQNGSTLLFRLMQKNR</sequence>